<dbReference type="Proteomes" id="UP001152797">
    <property type="component" value="Unassembled WGS sequence"/>
</dbReference>
<sequence length="86" mass="9376">MQNTFEASAYRVYRESGQLFAVAAPAFGGGLSGVQKEMKAHGLIAGEVIRCGTQLCFVSNYVKLGATCPRICNDLQETFQHFQQNA</sequence>
<reference evidence="1" key="1">
    <citation type="submission" date="2022-10" db="EMBL/GenBank/DDBJ databases">
        <authorList>
            <person name="Chen Y."/>
            <person name="Dougan E. K."/>
            <person name="Chan C."/>
            <person name="Rhodes N."/>
            <person name="Thang M."/>
        </authorList>
    </citation>
    <scope>NUCLEOTIDE SEQUENCE</scope>
</reference>
<dbReference type="EMBL" id="CAMXCT020004748">
    <property type="protein sequence ID" value="CAL1163614.1"/>
    <property type="molecule type" value="Genomic_DNA"/>
</dbReference>
<reference evidence="2 3" key="2">
    <citation type="submission" date="2024-05" db="EMBL/GenBank/DDBJ databases">
        <authorList>
            <person name="Chen Y."/>
            <person name="Shah S."/>
            <person name="Dougan E. K."/>
            <person name="Thang M."/>
            <person name="Chan C."/>
        </authorList>
    </citation>
    <scope>NUCLEOTIDE SEQUENCE [LARGE SCALE GENOMIC DNA]</scope>
</reference>
<dbReference type="EMBL" id="CAMXCT010004748">
    <property type="protein sequence ID" value="CAI4010239.1"/>
    <property type="molecule type" value="Genomic_DNA"/>
</dbReference>
<proteinExistence type="predicted"/>
<gene>
    <name evidence="1" type="ORF">C1SCF055_LOCUS35523</name>
</gene>
<organism evidence="1">
    <name type="scientific">Cladocopium goreaui</name>
    <dbReference type="NCBI Taxonomy" id="2562237"/>
    <lineage>
        <taxon>Eukaryota</taxon>
        <taxon>Sar</taxon>
        <taxon>Alveolata</taxon>
        <taxon>Dinophyceae</taxon>
        <taxon>Suessiales</taxon>
        <taxon>Symbiodiniaceae</taxon>
        <taxon>Cladocopium</taxon>
    </lineage>
</organism>
<evidence type="ECO:0000313" key="1">
    <source>
        <dbReference type="EMBL" id="CAI4010239.1"/>
    </source>
</evidence>
<evidence type="ECO:0000313" key="3">
    <source>
        <dbReference type="Proteomes" id="UP001152797"/>
    </source>
</evidence>
<keyword evidence="3" id="KW-1185">Reference proteome</keyword>
<accession>A0A9P1DGY9</accession>
<dbReference type="AlphaFoldDB" id="A0A9P1DGY9"/>
<evidence type="ECO:0000313" key="2">
    <source>
        <dbReference type="EMBL" id="CAL4797551.1"/>
    </source>
</evidence>
<protein>
    <submittedName>
        <fullName evidence="2">SnoaL-like domain-containing protein</fullName>
    </submittedName>
</protein>
<name>A0A9P1DGY9_9DINO</name>
<comment type="caution">
    <text evidence="1">The sequence shown here is derived from an EMBL/GenBank/DDBJ whole genome shotgun (WGS) entry which is preliminary data.</text>
</comment>
<dbReference type="EMBL" id="CAMXCT030004748">
    <property type="protein sequence ID" value="CAL4797551.1"/>
    <property type="molecule type" value="Genomic_DNA"/>
</dbReference>